<evidence type="ECO:0000313" key="5">
    <source>
        <dbReference type="Proteomes" id="UP000887574"/>
    </source>
</evidence>
<dbReference type="InterPro" id="IPR003959">
    <property type="entry name" value="ATPase_AAA_core"/>
</dbReference>
<dbReference type="InterPro" id="IPR054330">
    <property type="entry name" value="Pch2-like_N"/>
</dbReference>
<evidence type="ECO:0000256" key="2">
    <source>
        <dbReference type="ARBA" id="ARBA00022840"/>
    </source>
</evidence>
<dbReference type="Proteomes" id="UP000887574">
    <property type="component" value="Unplaced"/>
</dbReference>
<dbReference type="SMART" id="SM00382">
    <property type="entry name" value="AAA"/>
    <property type="match status" value="1"/>
</dbReference>
<organism evidence="5 6">
    <name type="scientific">Ditylenchus dipsaci</name>
    <dbReference type="NCBI Taxonomy" id="166011"/>
    <lineage>
        <taxon>Eukaryota</taxon>
        <taxon>Metazoa</taxon>
        <taxon>Ecdysozoa</taxon>
        <taxon>Nematoda</taxon>
        <taxon>Chromadorea</taxon>
        <taxon>Rhabditida</taxon>
        <taxon>Tylenchina</taxon>
        <taxon>Tylenchomorpha</taxon>
        <taxon>Sphaerularioidea</taxon>
        <taxon>Anguinidae</taxon>
        <taxon>Anguininae</taxon>
        <taxon>Ditylenchus</taxon>
    </lineage>
</organism>
<dbReference type="SUPFAM" id="SSF52540">
    <property type="entry name" value="P-loop containing nucleoside triphosphate hydrolases"/>
    <property type="match status" value="1"/>
</dbReference>
<dbReference type="InterPro" id="IPR044539">
    <property type="entry name" value="Pch2-like"/>
</dbReference>
<keyword evidence="2" id="KW-0067">ATP-binding</keyword>
<dbReference type="GO" id="GO:0005634">
    <property type="term" value="C:nucleus"/>
    <property type="evidence" value="ECO:0007669"/>
    <property type="project" value="TreeGrafter"/>
</dbReference>
<dbReference type="InterPro" id="IPR003593">
    <property type="entry name" value="AAA+_ATPase"/>
</dbReference>
<dbReference type="InterPro" id="IPR027417">
    <property type="entry name" value="P-loop_NTPase"/>
</dbReference>
<evidence type="ECO:0000313" key="6">
    <source>
        <dbReference type="WBParaSite" id="jg10641"/>
    </source>
</evidence>
<dbReference type="GO" id="GO:0005524">
    <property type="term" value="F:ATP binding"/>
    <property type="evidence" value="ECO:0007669"/>
    <property type="project" value="UniProtKB-KW"/>
</dbReference>
<feature type="compositionally biased region" description="Polar residues" evidence="3">
    <location>
        <begin position="10"/>
        <end position="22"/>
    </location>
</feature>
<dbReference type="Pfam" id="PF22107">
    <property type="entry name" value="Pch2_N"/>
    <property type="match status" value="1"/>
</dbReference>
<dbReference type="GO" id="GO:0016887">
    <property type="term" value="F:ATP hydrolysis activity"/>
    <property type="evidence" value="ECO:0007669"/>
    <property type="project" value="InterPro"/>
</dbReference>
<dbReference type="GO" id="GO:0007131">
    <property type="term" value="P:reciprocal meiotic recombination"/>
    <property type="evidence" value="ECO:0007669"/>
    <property type="project" value="TreeGrafter"/>
</dbReference>
<dbReference type="InterPro" id="IPR001270">
    <property type="entry name" value="ClpA/B"/>
</dbReference>
<evidence type="ECO:0000256" key="3">
    <source>
        <dbReference type="SAM" id="MobiDB-lite"/>
    </source>
</evidence>
<evidence type="ECO:0000259" key="4">
    <source>
        <dbReference type="SMART" id="SM00382"/>
    </source>
</evidence>
<dbReference type="Gene3D" id="3.40.50.300">
    <property type="entry name" value="P-loop containing nucleotide triphosphate hydrolases"/>
    <property type="match status" value="1"/>
</dbReference>
<proteinExistence type="predicted"/>
<keyword evidence="5" id="KW-1185">Reference proteome</keyword>
<dbReference type="WBParaSite" id="jg10641">
    <property type="protein sequence ID" value="jg10641"/>
    <property type="gene ID" value="jg10641"/>
</dbReference>
<sequence length="363" mass="39939">MEIGVEANGLDNQPSKPIPPSFNNSTMDVDLAVVSNGCEPTGESALVHVENIFNWKAFNVEDDSLALVADRIVVSCSKQPDGNRLSLAQEDLKLSKVHIYVVKDFGPMAQDLSVNGNGTDESSGLSIGSHHYEMPCKEFEDLWEALVYDDDIKSELLSYAYALLRLSDRGANTNVLSINRLILLHGPPGTGKTSLCKALAQRLSIRLSNRYKRSIFVEVNSHSLFSKWFSESGKLIGKLFEEIEELASHSNWLVFVLIDEVESLTMAGMQPSVVLIHLVVINFKVASRDKDFACRFPNVLVLATSNISAALDTAFVDRTDICRMVGNPSSKAAYAILASAISEFQRKPIHNTDNSSARPLEYA</sequence>
<accession>A0A915CP65</accession>
<dbReference type="PANTHER" id="PTHR45991">
    <property type="entry name" value="PACHYTENE CHECKPOINT PROTEIN 2"/>
    <property type="match status" value="1"/>
</dbReference>
<dbReference type="Pfam" id="PF00004">
    <property type="entry name" value="AAA"/>
    <property type="match status" value="1"/>
</dbReference>
<dbReference type="GO" id="GO:0005694">
    <property type="term" value="C:chromosome"/>
    <property type="evidence" value="ECO:0007669"/>
    <property type="project" value="TreeGrafter"/>
</dbReference>
<reference evidence="6" key="1">
    <citation type="submission" date="2022-11" db="UniProtKB">
        <authorList>
            <consortium name="WormBaseParasite"/>
        </authorList>
    </citation>
    <scope>IDENTIFICATION</scope>
</reference>
<dbReference type="AlphaFoldDB" id="A0A915CP65"/>
<keyword evidence="1" id="KW-0547">Nucleotide-binding</keyword>
<feature type="region of interest" description="Disordered" evidence="3">
    <location>
        <begin position="1"/>
        <end position="22"/>
    </location>
</feature>
<protein>
    <submittedName>
        <fullName evidence="6">AAA+ ATPase domain-containing protein</fullName>
    </submittedName>
</protein>
<dbReference type="PRINTS" id="PR00300">
    <property type="entry name" value="CLPPROTEASEA"/>
</dbReference>
<name>A0A915CP65_9BILA</name>
<feature type="domain" description="AAA+ ATPase" evidence="4">
    <location>
        <begin position="178"/>
        <end position="329"/>
    </location>
</feature>
<evidence type="ECO:0000256" key="1">
    <source>
        <dbReference type="ARBA" id="ARBA00022741"/>
    </source>
</evidence>
<dbReference type="GO" id="GO:0051598">
    <property type="term" value="P:meiotic recombination checkpoint signaling"/>
    <property type="evidence" value="ECO:0007669"/>
    <property type="project" value="TreeGrafter"/>
</dbReference>
<dbReference type="PANTHER" id="PTHR45991:SF1">
    <property type="entry name" value="PACHYTENE CHECKPOINT PROTEIN 2 HOMOLOG"/>
    <property type="match status" value="1"/>
</dbReference>